<dbReference type="PANTHER" id="PTHR31836:SF28">
    <property type="entry name" value="SRCR DOMAIN-CONTAINING PROTEIN-RELATED"/>
    <property type="match status" value="1"/>
</dbReference>
<protein>
    <recommendedName>
        <fullName evidence="3">RlpA-like protein double-psi beta-barrel domain-containing protein</fullName>
    </recommendedName>
</protein>
<dbReference type="NCBIfam" id="NF041659">
    <property type="entry name" value="Papain_Inhib"/>
    <property type="match status" value="1"/>
</dbReference>
<dbReference type="Pfam" id="PF03330">
    <property type="entry name" value="DPBB_1"/>
    <property type="match status" value="1"/>
</dbReference>
<evidence type="ECO:0000256" key="1">
    <source>
        <dbReference type="ARBA" id="ARBA00022729"/>
    </source>
</evidence>
<dbReference type="SUPFAM" id="SSF50685">
    <property type="entry name" value="Barwin-like endoglucanases"/>
    <property type="match status" value="1"/>
</dbReference>
<dbReference type="InterPro" id="IPR009009">
    <property type="entry name" value="RlpA-like_DPBB"/>
</dbReference>
<name>A0ABS4TVA2_9PSEU</name>
<feature type="domain" description="RlpA-like protein double-psi beta-barrel" evidence="3">
    <location>
        <begin position="36"/>
        <end position="131"/>
    </location>
</feature>
<dbReference type="RefSeq" id="WP_209645320.1">
    <property type="nucleotide sequence ID" value="NZ_JAGINW010000001.1"/>
</dbReference>
<dbReference type="PANTHER" id="PTHR31836">
    <property type="match status" value="1"/>
</dbReference>
<proteinExistence type="predicted"/>
<organism evidence="4 5">
    <name type="scientific">Kibdelosporangium banguiense</name>
    <dbReference type="NCBI Taxonomy" id="1365924"/>
    <lineage>
        <taxon>Bacteria</taxon>
        <taxon>Bacillati</taxon>
        <taxon>Actinomycetota</taxon>
        <taxon>Actinomycetes</taxon>
        <taxon>Pseudonocardiales</taxon>
        <taxon>Pseudonocardiaceae</taxon>
        <taxon>Kibdelosporangium</taxon>
    </lineage>
</organism>
<evidence type="ECO:0000313" key="4">
    <source>
        <dbReference type="EMBL" id="MBP2328303.1"/>
    </source>
</evidence>
<evidence type="ECO:0000313" key="5">
    <source>
        <dbReference type="Proteomes" id="UP001519332"/>
    </source>
</evidence>
<dbReference type="InterPro" id="IPR048197">
    <property type="entry name" value="Papain_inhib"/>
</dbReference>
<feature type="chain" id="PRO_5046110831" description="RlpA-like protein double-psi beta-barrel domain-containing protein" evidence="2">
    <location>
        <begin position="28"/>
        <end position="137"/>
    </location>
</feature>
<gene>
    <name evidence="4" type="ORF">JOF56_008688</name>
</gene>
<dbReference type="Gene3D" id="2.40.40.10">
    <property type="entry name" value="RlpA-like domain"/>
    <property type="match status" value="1"/>
</dbReference>
<dbReference type="CDD" id="cd22273">
    <property type="entry name" value="DPBB_SPI-like"/>
    <property type="match status" value="1"/>
</dbReference>
<reference evidence="4 5" key="1">
    <citation type="submission" date="2021-03" db="EMBL/GenBank/DDBJ databases">
        <title>Sequencing the genomes of 1000 actinobacteria strains.</title>
        <authorList>
            <person name="Klenk H.-P."/>
        </authorList>
    </citation>
    <scope>NUCLEOTIDE SEQUENCE [LARGE SCALE GENOMIC DNA]</scope>
    <source>
        <strain evidence="4 5">DSM 46670</strain>
    </source>
</reference>
<dbReference type="Proteomes" id="UP001519332">
    <property type="component" value="Unassembled WGS sequence"/>
</dbReference>
<feature type="signal peptide" evidence="2">
    <location>
        <begin position="1"/>
        <end position="27"/>
    </location>
</feature>
<dbReference type="InterPro" id="IPR051477">
    <property type="entry name" value="Expansin_CellWall"/>
</dbReference>
<evidence type="ECO:0000259" key="3">
    <source>
        <dbReference type="Pfam" id="PF03330"/>
    </source>
</evidence>
<sequence>MTKIGKALGVLAAAVVLPLTLSGTAYADIPFNQPINGNATYYDNSGFGACGTWVNAATEMLVAVPASYWTTPNPNNDPLCRGVSVQVSYNGRTITVPVKDKCPSCGSGHIDLSLPAFSQLADPRLGNIPLTWKFVRS</sequence>
<evidence type="ECO:0000256" key="2">
    <source>
        <dbReference type="SAM" id="SignalP"/>
    </source>
</evidence>
<keyword evidence="1 2" id="KW-0732">Signal</keyword>
<accession>A0ABS4TVA2</accession>
<dbReference type="InterPro" id="IPR036908">
    <property type="entry name" value="RlpA-like_sf"/>
</dbReference>
<comment type="caution">
    <text evidence="4">The sequence shown here is derived from an EMBL/GenBank/DDBJ whole genome shotgun (WGS) entry which is preliminary data.</text>
</comment>
<keyword evidence="5" id="KW-1185">Reference proteome</keyword>
<dbReference type="EMBL" id="JAGINW010000001">
    <property type="protein sequence ID" value="MBP2328303.1"/>
    <property type="molecule type" value="Genomic_DNA"/>
</dbReference>